<dbReference type="GO" id="GO:0006351">
    <property type="term" value="P:DNA-templated transcription"/>
    <property type="evidence" value="ECO:0007669"/>
    <property type="project" value="TreeGrafter"/>
</dbReference>
<evidence type="ECO:0000256" key="3">
    <source>
        <dbReference type="ARBA" id="ARBA00022759"/>
    </source>
</evidence>
<proteinExistence type="predicted"/>
<feature type="domain" description="Transcriptional repressor PaaX-like central Cas2-like" evidence="8">
    <location>
        <begin position="95"/>
        <end position="173"/>
    </location>
</feature>
<keyword evidence="2" id="KW-0479">Metal-binding</keyword>
<evidence type="ECO:0000256" key="6">
    <source>
        <dbReference type="ARBA" id="ARBA00023118"/>
    </source>
</evidence>
<dbReference type="PANTHER" id="PTHR30319:SF1">
    <property type="entry name" value="TRANSCRIPTIONAL REPRESSOR PAAX"/>
    <property type="match status" value="1"/>
</dbReference>
<gene>
    <name evidence="9" type="primary">cas2</name>
    <name evidence="9" type="ORF">ENT43_04310</name>
</gene>
<sequence>MKTYKIKRALKRSFIFSLAFIFDQYQRLSIKNYYRALYLPGYSGKKQSFYELLSREEKIGEIVKEEKNGEVYLKLVSKAGSFFDEKISLKELAKKEWDGLWRLVIFDIKEVDRIIRNKLRDKLKKLGFAMWQESVYISPHPLVDEVNEYLKTNRLFPKVVCLEAKTIGVKNSQGFAWIVFNLKKLKEKYLLVNSSLKILIDDFKKRKIKKKEFIEKIKGLFQEYQELVMEDPFLPKGLEQDDWPRNKIKKKFQEILDYFDN</sequence>
<dbReference type="InterPro" id="IPR013225">
    <property type="entry name" value="PaaX_C"/>
</dbReference>
<keyword evidence="4" id="KW-0378">Hydrolase</keyword>
<dbReference type="PANTHER" id="PTHR30319">
    <property type="entry name" value="PHENYLACETIC ACID REGULATOR-RELATED TRANSCRIPTIONAL REPRESSOR"/>
    <property type="match status" value="1"/>
</dbReference>
<feature type="domain" description="Transcriptional repressor PaaX-like C-terminal" evidence="7">
    <location>
        <begin position="180"/>
        <end position="256"/>
    </location>
</feature>
<keyword evidence="5" id="KW-0460">Magnesium</keyword>
<evidence type="ECO:0000256" key="4">
    <source>
        <dbReference type="ARBA" id="ARBA00022801"/>
    </source>
</evidence>
<keyword evidence="1" id="KW-0540">Nuclease</keyword>
<comment type="caution">
    <text evidence="9">The sequence shown here is derived from an EMBL/GenBank/DDBJ whole genome shotgun (WGS) entry which is preliminary data.</text>
</comment>
<dbReference type="GO" id="GO:0004521">
    <property type="term" value="F:RNA endonuclease activity"/>
    <property type="evidence" value="ECO:0007669"/>
    <property type="project" value="InterPro"/>
</dbReference>
<dbReference type="SUPFAM" id="SSF143430">
    <property type="entry name" value="TTP0101/SSO1404-like"/>
    <property type="match status" value="1"/>
</dbReference>
<dbReference type="NCBIfam" id="TIGR01573">
    <property type="entry name" value="cas2"/>
    <property type="match status" value="1"/>
</dbReference>
<dbReference type="InterPro" id="IPR048846">
    <property type="entry name" value="PaaX-like_central"/>
</dbReference>
<organism evidence="9">
    <name type="scientific">candidate division CPR3 bacterium</name>
    <dbReference type="NCBI Taxonomy" id="2268181"/>
    <lineage>
        <taxon>Bacteria</taxon>
        <taxon>Bacteria division CPR3</taxon>
    </lineage>
</organism>
<evidence type="ECO:0000256" key="5">
    <source>
        <dbReference type="ARBA" id="ARBA00022842"/>
    </source>
</evidence>
<dbReference type="Pfam" id="PF20803">
    <property type="entry name" value="PaaX_M"/>
    <property type="match status" value="1"/>
</dbReference>
<name>A0A7C4M2G3_UNCC3</name>
<evidence type="ECO:0000313" key="9">
    <source>
        <dbReference type="EMBL" id="HGT71451.1"/>
    </source>
</evidence>
<reference evidence="9" key="1">
    <citation type="journal article" date="2020" name="mSystems">
        <title>Genome- and Community-Level Interaction Insights into Carbon Utilization and Element Cycling Functions of Hydrothermarchaeota in Hydrothermal Sediment.</title>
        <authorList>
            <person name="Zhou Z."/>
            <person name="Liu Y."/>
            <person name="Xu W."/>
            <person name="Pan J."/>
            <person name="Luo Z.H."/>
            <person name="Li M."/>
        </authorList>
    </citation>
    <scope>NUCLEOTIDE SEQUENCE [LARGE SCALE GENOMIC DNA]</scope>
    <source>
        <strain evidence="9">SpSt-579</strain>
    </source>
</reference>
<dbReference type="GO" id="GO:0043571">
    <property type="term" value="P:maintenance of CRISPR repeat elements"/>
    <property type="evidence" value="ECO:0007669"/>
    <property type="project" value="InterPro"/>
</dbReference>
<evidence type="ECO:0000259" key="8">
    <source>
        <dbReference type="Pfam" id="PF20803"/>
    </source>
</evidence>
<evidence type="ECO:0000259" key="7">
    <source>
        <dbReference type="Pfam" id="PF08223"/>
    </source>
</evidence>
<accession>A0A7C4M2G3</accession>
<evidence type="ECO:0000256" key="1">
    <source>
        <dbReference type="ARBA" id="ARBA00022722"/>
    </source>
</evidence>
<dbReference type="InterPro" id="IPR021127">
    <property type="entry name" value="CRISPR_associated_Cas2"/>
</dbReference>
<dbReference type="Pfam" id="PF08223">
    <property type="entry name" value="PaaX_C"/>
    <property type="match status" value="1"/>
</dbReference>
<dbReference type="Gene3D" id="3.30.70.2650">
    <property type="match status" value="1"/>
</dbReference>
<evidence type="ECO:0000256" key="2">
    <source>
        <dbReference type="ARBA" id="ARBA00022723"/>
    </source>
</evidence>
<protein>
    <submittedName>
        <fullName evidence="9">CRISPR-associated endonuclease Cas2</fullName>
    </submittedName>
</protein>
<dbReference type="EMBL" id="DSYQ01000030">
    <property type="protein sequence ID" value="HGT71451.1"/>
    <property type="molecule type" value="Genomic_DNA"/>
</dbReference>
<keyword evidence="3 9" id="KW-0255">Endonuclease</keyword>
<dbReference type="AlphaFoldDB" id="A0A7C4M2G3"/>
<keyword evidence="6" id="KW-0051">Antiviral defense</keyword>